<dbReference type="Pfam" id="PF00425">
    <property type="entry name" value="Chorismate_bind"/>
    <property type="match status" value="1"/>
</dbReference>
<dbReference type="InterPro" id="IPR004561">
    <property type="entry name" value="IsoChor_synthase"/>
</dbReference>
<keyword evidence="4" id="KW-0413">Isomerase</keyword>
<evidence type="ECO:0000256" key="5">
    <source>
        <dbReference type="ARBA" id="ARBA00041564"/>
    </source>
</evidence>
<dbReference type="EMBL" id="LCTZ01000002">
    <property type="protein sequence ID" value="KQC31606.1"/>
    <property type="molecule type" value="Genomic_DNA"/>
</dbReference>
<proteinExistence type="inferred from homology"/>
<evidence type="ECO:0000256" key="3">
    <source>
        <dbReference type="ARBA" id="ARBA00012824"/>
    </source>
</evidence>
<comment type="catalytic activity">
    <reaction evidence="1">
        <text>chorismate = isochorismate</text>
        <dbReference type="Rhea" id="RHEA:18985"/>
        <dbReference type="ChEBI" id="CHEBI:29748"/>
        <dbReference type="ChEBI" id="CHEBI:29780"/>
        <dbReference type="EC" id="5.4.4.2"/>
    </reaction>
</comment>
<dbReference type="Proteomes" id="UP000050827">
    <property type="component" value="Unassembled WGS sequence"/>
</dbReference>
<evidence type="ECO:0000259" key="6">
    <source>
        <dbReference type="Pfam" id="PF00425"/>
    </source>
</evidence>
<dbReference type="AlphaFoldDB" id="A0A0Q0X1Y7"/>
<name>A0A0Q0X1Y7_9FLAO</name>
<dbReference type="SUPFAM" id="SSF56322">
    <property type="entry name" value="ADC synthase"/>
    <property type="match status" value="1"/>
</dbReference>
<evidence type="ECO:0000256" key="2">
    <source>
        <dbReference type="ARBA" id="ARBA00005297"/>
    </source>
</evidence>
<comment type="similarity">
    <text evidence="2">Belongs to the isochorismate synthase family.</text>
</comment>
<dbReference type="NCBIfam" id="TIGR00543">
    <property type="entry name" value="isochor_syn"/>
    <property type="match status" value="1"/>
</dbReference>
<reference evidence="7 8" key="1">
    <citation type="submission" date="2015-04" db="EMBL/GenBank/DDBJ databases">
        <title>Complete genome of flavobacterium.</title>
        <authorList>
            <person name="Kwon Y.M."/>
            <person name="Kim S.-J."/>
        </authorList>
    </citation>
    <scope>NUCLEOTIDE SEQUENCE [LARGE SCALE GENOMIC DNA]</scope>
    <source>
        <strain evidence="7 8">DK169</strain>
    </source>
</reference>
<protein>
    <recommendedName>
        <fullName evidence="3">isochorismate synthase</fullName>
        <ecNumber evidence="3">5.4.4.2</ecNumber>
    </recommendedName>
    <alternativeName>
        <fullName evidence="5">Isochorismate mutase</fullName>
    </alternativeName>
</protein>
<evidence type="ECO:0000256" key="1">
    <source>
        <dbReference type="ARBA" id="ARBA00000799"/>
    </source>
</evidence>
<dbReference type="STRING" id="346185.AAY42_04680"/>
<dbReference type="EC" id="5.4.4.2" evidence="3"/>
<dbReference type="GO" id="GO:0008909">
    <property type="term" value="F:isochorismate synthase activity"/>
    <property type="evidence" value="ECO:0007669"/>
    <property type="project" value="UniProtKB-EC"/>
</dbReference>
<dbReference type="PANTHER" id="PTHR42839:SF2">
    <property type="entry name" value="ISOCHORISMATE SYNTHASE ENTC"/>
    <property type="match status" value="1"/>
</dbReference>
<evidence type="ECO:0000313" key="7">
    <source>
        <dbReference type="EMBL" id="KQC31606.1"/>
    </source>
</evidence>
<organism evidence="7 8">
    <name type="scientific">Flagellimonas eckloniae</name>
    <dbReference type="NCBI Taxonomy" id="346185"/>
    <lineage>
        <taxon>Bacteria</taxon>
        <taxon>Pseudomonadati</taxon>
        <taxon>Bacteroidota</taxon>
        <taxon>Flavobacteriia</taxon>
        <taxon>Flavobacteriales</taxon>
        <taxon>Flavobacteriaceae</taxon>
        <taxon>Flagellimonas</taxon>
    </lineage>
</organism>
<feature type="domain" description="Chorismate-utilising enzyme C-terminal" evidence="6">
    <location>
        <begin position="88"/>
        <end position="331"/>
    </location>
</feature>
<dbReference type="InterPro" id="IPR005801">
    <property type="entry name" value="ADC_synthase"/>
</dbReference>
<dbReference type="Gene3D" id="3.60.120.10">
    <property type="entry name" value="Anthranilate synthase"/>
    <property type="match status" value="1"/>
</dbReference>
<dbReference type="InterPro" id="IPR015890">
    <property type="entry name" value="Chorismate_C"/>
</dbReference>
<comment type="caution">
    <text evidence="7">The sequence shown here is derived from an EMBL/GenBank/DDBJ whole genome shotgun (WGS) entry which is preliminary data.</text>
</comment>
<accession>A0A0Q0X1Y7</accession>
<gene>
    <name evidence="7" type="ORF">AAY42_04680</name>
</gene>
<keyword evidence="8" id="KW-1185">Reference proteome</keyword>
<sequence length="339" mass="37901">MAKVSLEQNLPFCLYRKPTETLVNGVFQSNSELNHTVTFTEKGFVFAPFDLNNDAVLIAPDKIVVASFEVEEVVNSSKDFINDSGRSSHIELVEKGINAIKKGALKKVVLSRKIEILLSKKPLEVFQSLLGKYPNAFCYLFFHPKLGMWCGATPETLVHIEGEKLRTMSLAATVPVNDSTKPEWGSKEVEEQKMVTNYIKQKLHSSMKELQVEDPVSIKAGKLWHLKSEIKGSITPKTTIKEIIETLHPTPAVCGIPTQEAKTFIQKNENYQRTFYTGFLGELNLSKEKQAALFVNLRCMELKNGKASVFVGGGITEASIPENEWTETQNKSKTMLSIT</sequence>
<evidence type="ECO:0000313" key="8">
    <source>
        <dbReference type="Proteomes" id="UP000050827"/>
    </source>
</evidence>
<dbReference type="PANTHER" id="PTHR42839">
    <property type="entry name" value="ISOCHORISMATE SYNTHASE ENTC"/>
    <property type="match status" value="1"/>
</dbReference>
<dbReference type="OrthoDB" id="9806579at2"/>
<evidence type="ECO:0000256" key="4">
    <source>
        <dbReference type="ARBA" id="ARBA00023235"/>
    </source>
</evidence>